<dbReference type="EMBL" id="BK015217">
    <property type="protein sequence ID" value="DAD96469.1"/>
    <property type="molecule type" value="Genomic_DNA"/>
</dbReference>
<evidence type="ECO:0000313" key="1">
    <source>
        <dbReference type="EMBL" id="DAD96469.1"/>
    </source>
</evidence>
<protein>
    <submittedName>
        <fullName evidence="1">Uncharacterized protein</fullName>
    </submittedName>
</protein>
<accession>A0A8S5NNS7</accession>
<organism evidence="1">
    <name type="scientific">Myoviridae sp. ctj3P51</name>
    <dbReference type="NCBI Taxonomy" id="2826687"/>
    <lineage>
        <taxon>Viruses</taxon>
        <taxon>Duplodnaviria</taxon>
        <taxon>Heunggongvirae</taxon>
        <taxon>Uroviricota</taxon>
        <taxon>Caudoviricetes</taxon>
    </lineage>
</organism>
<proteinExistence type="predicted"/>
<reference evidence="1" key="1">
    <citation type="journal article" date="2021" name="Proc. Natl. Acad. Sci. U.S.A.">
        <title>A Catalog of Tens of Thousands of Viruses from Human Metagenomes Reveals Hidden Associations with Chronic Diseases.</title>
        <authorList>
            <person name="Tisza M.J."/>
            <person name="Buck C.B."/>
        </authorList>
    </citation>
    <scope>NUCLEOTIDE SEQUENCE</scope>
    <source>
        <strain evidence="1">Ctj3P51</strain>
    </source>
</reference>
<sequence>MKLTKKFHDSVADIVRSGQIRYSNDINKMLRKGDITEDKINELVARMLQKDFGDVDAERARRFGNHMDAGDKDVYGSYDNIILYYDASRDQLTAVTRPEFTSYYTIDWTETDRHGFRERYDPARRQIGKSMPTDPEKVEGWKESMLKEQRVLTEGQQRETAKEAEKQAKELFGENTGSLRNFIRYEWKVFPVEDYTEFVRVLGPERKRNITALANEYGIPTKRLLAVIMYYYQVQRRTVDDAYNYVMKQLGEKRKAGIVASDSED</sequence>
<name>A0A8S5NNS7_9CAUD</name>